<dbReference type="AlphaFoldDB" id="A0A0R8P3U2"/>
<proteinExistence type="evidence at transcript level"/>
<dbReference type="CDD" id="cd23992">
    <property type="entry name" value="PBP_GOBP"/>
    <property type="match status" value="1"/>
</dbReference>
<reference evidence="6" key="1">
    <citation type="submission" date="2014-10" db="EMBL/GenBank/DDBJ databases">
        <title>Identification and comparison of genes expressed in the antennae of Chrysopa pallens and Chrysoperla sinica.</title>
        <authorList>
            <person name="Li Z."/>
        </authorList>
    </citation>
    <scope>NUCLEOTIDE SEQUENCE</scope>
</reference>
<sequence>MFSSSLVLIFSCAINFLNAGDVYPPAELMEEIVAPLHEMCTTRLSKTDDDVASYNIETNKPDMKCYMKCLMLESKWMKESGQIDYDFIISNAHPSVKDILLAAIDKCMHVEYNDDLCEHAYNFNVCLHNADPVHYFLP</sequence>
<keyword evidence="4 5" id="KW-0732">Signal</keyword>
<name>A0A0R8P3U2_CHRNP</name>
<evidence type="ECO:0000256" key="4">
    <source>
        <dbReference type="ARBA" id="ARBA00022729"/>
    </source>
</evidence>
<evidence type="ECO:0000256" key="3">
    <source>
        <dbReference type="ARBA" id="ARBA00022525"/>
    </source>
</evidence>
<evidence type="ECO:0000256" key="1">
    <source>
        <dbReference type="ARBA" id="ARBA00004613"/>
    </source>
</evidence>
<dbReference type="InterPro" id="IPR006170">
    <property type="entry name" value="PBP/GOBP"/>
</dbReference>
<dbReference type="EMBL" id="KP082931">
    <property type="protein sequence ID" value="AKW47223.1"/>
    <property type="molecule type" value="mRNA"/>
</dbReference>
<keyword evidence="3" id="KW-0964">Secreted</keyword>
<feature type="chain" id="PRO_5006587780" evidence="5">
    <location>
        <begin position="20"/>
        <end position="138"/>
    </location>
</feature>
<comment type="similarity">
    <text evidence="2">Belongs to the PBP/GOBP family.</text>
</comment>
<dbReference type="GO" id="GO:0005549">
    <property type="term" value="F:odorant binding"/>
    <property type="evidence" value="ECO:0007669"/>
    <property type="project" value="InterPro"/>
</dbReference>
<dbReference type="GO" id="GO:0005615">
    <property type="term" value="C:extracellular space"/>
    <property type="evidence" value="ECO:0007669"/>
    <property type="project" value="TreeGrafter"/>
</dbReference>
<dbReference type="SUPFAM" id="SSF47565">
    <property type="entry name" value="Insect pheromone/odorant-binding proteins"/>
    <property type="match status" value="1"/>
</dbReference>
<dbReference type="InterPro" id="IPR036728">
    <property type="entry name" value="PBP_GOBP_sf"/>
</dbReference>
<dbReference type="GO" id="GO:0007608">
    <property type="term" value="P:sensory perception of smell"/>
    <property type="evidence" value="ECO:0007669"/>
    <property type="project" value="TreeGrafter"/>
</dbReference>
<feature type="signal peptide" evidence="5">
    <location>
        <begin position="1"/>
        <end position="19"/>
    </location>
</feature>
<comment type="subcellular location">
    <subcellularLocation>
        <location evidence="1">Secreted</location>
    </subcellularLocation>
</comment>
<accession>A0A0R8P3U2</accession>
<evidence type="ECO:0000256" key="5">
    <source>
        <dbReference type="SAM" id="SignalP"/>
    </source>
</evidence>
<protein>
    <submittedName>
        <fullName evidence="6">Odorant binding protein 2</fullName>
    </submittedName>
</protein>
<evidence type="ECO:0000256" key="2">
    <source>
        <dbReference type="ARBA" id="ARBA00008098"/>
    </source>
</evidence>
<dbReference type="Gene3D" id="1.10.238.20">
    <property type="entry name" value="Pheromone/general odorant binding protein domain"/>
    <property type="match status" value="1"/>
</dbReference>
<dbReference type="PANTHER" id="PTHR11857">
    <property type="entry name" value="ODORANT BINDING PROTEIN-RELATED"/>
    <property type="match status" value="1"/>
</dbReference>
<dbReference type="SMR" id="A0A0R8P3U2"/>
<dbReference type="Pfam" id="PF01395">
    <property type="entry name" value="PBP_GOBP"/>
    <property type="match status" value="1"/>
</dbReference>
<organism evidence="6">
    <name type="scientific">Chrysoperla nipponensis</name>
    <name type="common">Green lacewing</name>
    <dbReference type="NCBI Taxonomy" id="413239"/>
    <lineage>
        <taxon>Eukaryota</taxon>
        <taxon>Metazoa</taxon>
        <taxon>Ecdysozoa</taxon>
        <taxon>Arthropoda</taxon>
        <taxon>Hexapoda</taxon>
        <taxon>Insecta</taxon>
        <taxon>Pterygota</taxon>
        <taxon>Neoptera</taxon>
        <taxon>Endopterygota</taxon>
        <taxon>Neuroptera</taxon>
        <taxon>Hemerobiiformia</taxon>
        <taxon>Chrysopidae</taxon>
        <taxon>Chrysopinae</taxon>
        <taxon>Chrysoperla</taxon>
    </lineage>
</organism>
<dbReference type="SMART" id="SM00708">
    <property type="entry name" value="PhBP"/>
    <property type="match status" value="1"/>
</dbReference>
<evidence type="ECO:0000313" key="6">
    <source>
        <dbReference type="EMBL" id="AKW47223.1"/>
    </source>
</evidence>
<dbReference type="PANTHER" id="PTHR11857:SF43">
    <property type="entry name" value="GEO07291P1-RELATED"/>
    <property type="match status" value="1"/>
</dbReference>